<dbReference type="Proteomes" id="UP001597510">
    <property type="component" value="Unassembled WGS sequence"/>
</dbReference>
<reference evidence="3" key="1">
    <citation type="journal article" date="2019" name="Int. J. Syst. Evol. Microbiol.">
        <title>The Global Catalogue of Microorganisms (GCM) 10K type strain sequencing project: providing services to taxonomists for standard genome sequencing and annotation.</title>
        <authorList>
            <consortium name="The Broad Institute Genomics Platform"/>
            <consortium name="The Broad Institute Genome Sequencing Center for Infectious Disease"/>
            <person name="Wu L."/>
            <person name="Ma J."/>
        </authorList>
    </citation>
    <scope>NUCLEOTIDE SEQUENCE [LARGE SCALE GENOMIC DNA]</scope>
    <source>
        <strain evidence="3">KCTC 52344</strain>
    </source>
</reference>
<comment type="caution">
    <text evidence="2">The sequence shown here is derived from an EMBL/GenBank/DDBJ whole genome shotgun (WGS) entry which is preliminary data.</text>
</comment>
<evidence type="ECO:0000313" key="3">
    <source>
        <dbReference type="Proteomes" id="UP001597510"/>
    </source>
</evidence>
<evidence type="ECO:0008006" key="4">
    <source>
        <dbReference type="Google" id="ProtNLM"/>
    </source>
</evidence>
<gene>
    <name evidence="2" type="ORF">ACFSR2_15850</name>
</gene>
<dbReference type="EMBL" id="JBHULC010000018">
    <property type="protein sequence ID" value="MFD2522371.1"/>
    <property type="molecule type" value="Genomic_DNA"/>
</dbReference>
<name>A0ABW5J8I3_9BACT</name>
<dbReference type="RefSeq" id="WP_340234614.1">
    <property type="nucleotide sequence ID" value="NZ_JBBEWC010000002.1"/>
</dbReference>
<sequence length="180" mass="20799">MYQLPEYEPSDKVWKKIEAALNEDAMQKSISQLKTYEPTEDVWTGIRQELNTQKTKLIGWQWLAVAASVLLIAGMWLFKQKDMPSISFSEEKLDKQLLFSATDNSQKQYEMIVAYCKQQTYVCQNPEFKELKSELEELNSASIQLKDAVGEYNTEPELMAQLTAIEQQKASVIRKMAMKI</sequence>
<keyword evidence="3" id="KW-1185">Reference proteome</keyword>
<organism evidence="2 3">
    <name type="scientific">Emticicia soli</name>
    <dbReference type="NCBI Taxonomy" id="2027878"/>
    <lineage>
        <taxon>Bacteria</taxon>
        <taxon>Pseudomonadati</taxon>
        <taxon>Bacteroidota</taxon>
        <taxon>Cytophagia</taxon>
        <taxon>Cytophagales</taxon>
        <taxon>Leadbetterellaceae</taxon>
        <taxon>Emticicia</taxon>
    </lineage>
</organism>
<accession>A0ABW5J8I3</accession>
<keyword evidence="1" id="KW-0812">Transmembrane</keyword>
<feature type="transmembrane region" description="Helical" evidence="1">
    <location>
        <begin position="59"/>
        <end position="78"/>
    </location>
</feature>
<protein>
    <recommendedName>
        <fullName evidence="4">Anti-sigma factor</fullName>
    </recommendedName>
</protein>
<keyword evidence="1" id="KW-0472">Membrane</keyword>
<proteinExistence type="predicted"/>
<evidence type="ECO:0000256" key="1">
    <source>
        <dbReference type="SAM" id="Phobius"/>
    </source>
</evidence>
<evidence type="ECO:0000313" key="2">
    <source>
        <dbReference type="EMBL" id="MFD2522371.1"/>
    </source>
</evidence>
<keyword evidence="1" id="KW-1133">Transmembrane helix</keyword>